<reference evidence="1" key="1">
    <citation type="journal article" date="2021" name="Proc. Natl. Acad. Sci. U.S.A.">
        <title>A Catalog of Tens of Thousands of Viruses from Human Metagenomes Reveals Hidden Associations with Chronic Diseases.</title>
        <authorList>
            <person name="Tisza M.J."/>
            <person name="Buck C.B."/>
        </authorList>
    </citation>
    <scope>NUCLEOTIDE SEQUENCE</scope>
    <source>
        <strain evidence="1">CtzyE57</strain>
    </source>
</reference>
<evidence type="ECO:0000313" key="1">
    <source>
        <dbReference type="EMBL" id="DAF50148.1"/>
    </source>
</evidence>
<sequence>MLKVISEVLKRGDTVELKREHNKLVVVEVRRKARIK</sequence>
<dbReference type="EMBL" id="BK032592">
    <property type="protein sequence ID" value="DAF50148.1"/>
    <property type="molecule type" value="Genomic_DNA"/>
</dbReference>
<organism evidence="1">
    <name type="scientific">Siphoviridae sp. ctzyE57</name>
    <dbReference type="NCBI Taxonomy" id="2827982"/>
    <lineage>
        <taxon>Viruses</taxon>
        <taxon>Duplodnaviria</taxon>
        <taxon>Heunggongvirae</taxon>
        <taxon>Uroviricota</taxon>
        <taxon>Caudoviricetes</taxon>
    </lineage>
</organism>
<protein>
    <submittedName>
        <fullName evidence="1">Uncharacterized protein</fullName>
    </submittedName>
</protein>
<name>A0A8S5SGG4_9CAUD</name>
<accession>A0A8S5SGG4</accession>
<proteinExistence type="predicted"/>